<keyword evidence="5" id="KW-0547">Nucleotide-binding</keyword>
<dbReference type="InterPro" id="IPR036097">
    <property type="entry name" value="HisK_dim/P_sf"/>
</dbReference>
<dbReference type="SUPFAM" id="SSF55781">
    <property type="entry name" value="GAF domain-like"/>
    <property type="match status" value="1"/>
</dbReference>
<evidence type="ECO:0000313" key="12">
    <source>
        <dbReference type="Proteomes" id="UP000027936"/>
    </source>
</evidence>
<keyword evidence="7" id="KW-0067">ATP-binding</keyword>
<evidence type="ECO:0000259" key="9">
    <source>
        <dbReference type="PROSITE" id="PS50109"/>
    </source>
</evidence>
<dbReference type="Gene3D" id="3.30.450.40">
    <property type="match status" value="1"/>
</dbReference>
<dbReference type="PANTHER" id="PTHR43065:SF46">
    <property type="entry name" value="C4-DICARBOXYLATE TRANSPORT SENSOR PROTEIN DCTB"/>
    <property type="match status" value="1"/>
</dbReference>
<dbReference type="SUPFAM" id="SSF47384">
    <property type="entry name" value="Homodimeric domain of signal transducing histidine kinase"/>
    <property type="match status" value="1"/>
</dbReference>
<accession>A0A072NQW0</accession>
<dbReference type="Gene3D" id="3.30.565.10">
    <property type="entry name" value="Histidine kinase-like ATPase, C-terminal domain"/>
    <property type="match status" value="1"/>
</dbReference>
<dbReference type="InterPro" id="IPR036890">
    <property type="entry name" value="HATPase_C_sf"/>
</dbReference>
<dbReference type="PANTHER" id="PTHR43065">
    <property type="entry name" value="SENSOR HISTIDINE KINASE"/>
    <property type="match status" value="1"/>
</dbReference>
<keyword evidence="6 11" id="KW-0418">Kinase</keyword>
<evidence type="ECO:0000256" key="6">
    <source>
        <dbReference type="ARBA" id="ARBA00022777"/>
    </source>
</evidence>
<dbReference type="GO" id="GO:0000155">
    <property type="term" value="F:phosphorelay sensor kinase activity"/>
    <property type="evidence" value="ECO:0007669"/>
    <property type="project" value="InterPro"/>
</dbReference>
<evidence type="ECO:0000259" key="10">
    <source>
        <dbReference type="PROSITE" id="PS50112"/>
    </source>
</evidence>
<evidence type="ECO:0000256" key="5">
    <source>
        <dbReference type="ARBA" id="ARBA00022741"/>
    </source>
</evidence>
<dbReference type="NCBIfam" id="TIGR00229">
    <property type="entry name" value="sensory_box"/>
    <property type="match status" value="1"/>
</dbReference>
<dbReference type="EC" id="2.7.13.3" evidence="2"/>
<dbReference type="InterPro" id="IPR005467">
    <property type="entry name" value="His_kinase_dom"/>
</dbReference>
<dbReference type="InterPro" id="IPR003594">
    <property type="entry name" value="HATPase_dom"/>
</dbReference>
<evidence type="ECO:0000313" key="11">
    <source>
        <dbReference type="EMBL" id="KEF39298.1"/>
    </source>
</evidence>
<dbReference type="PROSITE" id="PS50109">
    <property type="entry name" value="HIS_KIN"/>
    <property type="match status" value="1"/>
</dbReference>
<dbReference type="AlphaFoldDB" id="A0A072NQW0"/>
<dbReference type="InterPro" id="IPR029016">
    <property type="entry name" value="GAF-like_dom_sf"/>
</dbReference>
<evidence type="ECO:0000256" key="8">
    <source>
        <dbReference type="ARBA" id="ARBA00023012"/>
    </source>
</evidence>
<sequence>MSVLKSKQEMIDLLTGVKASKRNYYTELIKTNAQLKKKNMKLEIINDVMKSFNVDMCMDDMLKNILNKLKELYTFNRLSLSIYEDGHLILTNVFPSDSFFVKVGEALPRQYSTYWNVIEQRNATQIQFPNPTASSLEQETFGKLHIKSVFLFPLISKKKIIGVLSFGSRQMFECEESDILFLQQLADQLAVCIENSRLYNEVLRGNKEWEETFRSVLDMIILVDMNGTILRFNNSVNKFFGLSDQQLFQKKCNELLREHLTLEEECLLEESLRTNTMTNAQIKFNNNRICDVYTYPVYNDRNEKHGVILYMKDVTEKLHAEVQLIQSGKLAALGEMAAGVAHELNSPLTAILGNSQLLLRGANKAEASYKLLEDIKNCGDRCKNIIRNLLTFSRQDEYVPKECYINEAVIQVLSLIRYQIERQNIKITIKLSDEIPIIAGNLQQIEQIVINLLLNAKDAVEASTYHEKWILIETDLAEVNGESFVSLSVMDNGIGIAESDISEIFRPFYTTKQQSKGTGLGLPVSLGIAKMHGGTIEVESQVGVGSTFTLFLPVCSGR</sequence>
<dbReference type="SMART" id="SM00065">
    <property type="entry name" value="GAF"/>
    <property type="match status" value="1"/>
</dbReference>
<dbReference type="Pfam" id="PF08448">
    <property type="entry name" value="PAS_4"/>
    <property type="match status" value="1"/>
</dbReference>
<dbReference type="PROSITE" id="PS50112">
    <property type="entry name" value="PAS"/>
    <property type="match status" value="1"/>
</dbReference>
<keyword evidence="3" id="KW-0597">Phosphoprotein</keyword>
<dbReference type="Gene3D" id="1.10.287.130">
    <property type="match status" value="1"/>
</dbReference>
<dbReference type="Pfam" id="PF00512">
    <property type="entry name" value="HisKA"/>
    <property type="match status" value="1"/>
</dbReference>
<evidence type="ECO:0000256" key="3">
    <source>
        <dbReference type="ARBA" id="ARBA00022553"/>
    </source>
</evidence>
<dbReference type="InterPro" id="IPR003661">
    <property type="entry name" value="HisK_dim/P_dom"/>
</dbReference>
<dbReference type="Pfam" id="PF02518">
    <property type="entry name" value="HATPase_c"/>
    <property type="match status" value="1"/>
</dbReference>
<feature type="domain" description="PAS" evidence="10">
    <location>
        <begin position="205"/>
        <end position="279"/>
    </location>
</feature>
<dbReference type="SMART" id="SM00387">
    <property type="entry name" value="HATPase_c"/>
    <property type="match status" value="1"/>
</dbReference>
<dbReference type="CDD" id="cd00130">
    <property type="entry name" value="PAS"/>
    <property type="match status" value="1"/>
</dbReference>
<dbReference type="Proteomes" id="UP000027936">
    <property type="component" value="Unassembled WGS sequence"/>
</dbReference>
<proteinExistence type="predicted"/>
<reference evidence="11 12" key="1">
    <citation type="submission" date="2014-04" db="EMBL/GenBank/DDBJ databases">
        <title>Draft genome sequence of Bacillus azotoformans MEV2011, a (co-) denitrifying strain unable to grow in the presence of oxygen.</title>
        <authorList>
            <person name="Nielsen M."/>
            <person name="Schreiber L."/>
            <person name="Finster K."/>
            <person name="Schramm A."/>
        </authorList>
    </citation>
    <scope>NUCLEOTIDE SEQUENCE [LARGE SCALE GENOMIC DNA]</scope>
    <source>
        <strain evidence="11 12">MEV2011</strain>
    </source>
</reference>
<dbReference type="InterPro" id="IPR013656">
    <property type="entry name" value="PAS_4"/>
</dbReference>
<dbReference type="SMART" id="SM00388">
    <property type="entry name" value="HisKA"/>
    <property type="match status" value="1"/>
</dbReference>
<dbReference type="PRINTS" id="PR00344">
    <property type="entry name" value="BCTRLSENSOR"/>
</dbReference>
<dbReference type="RefSeq" id="WP_035193870.1">
    <property type="nucleotide sequence ID" value="NZ_JJRY01000003.1"/>
</dbReference>
<dbReference type="Pfam" id="PF01590">
    <property type="entry name" value="GAF"/>
    <property type="match status" value="1"/>
</dbReference>
<dbReference type="SUPFAM" id="SSF55874">
    <property type="entry name" value="ATPase domain of HSP90 chaperone/DNA topoisomerase II/histidine kinase"/>
    <property type="match status" value="1"/>
</dbReference>
<keyword evidence="8" id="KW-0902">Two-component regulatory system</keyword>
<evidence type="ECO:0000256" key="4">
    <source>
        <dbReference type="ARBA" id="ARBA00022679"/>
    </source>
</evidence>
<comment type="catalytic activity">
    <reaction evidence="1">
        <text>ATP + protein L-histidine = ADP + protein N-phospho-L-histidine.</text>
        <dbReference type="EC" id="2.7.13.3"/>
    </reaction>
</comment>
<evidence type="ECO:0000256" key="7">
    <source>
        <dbReference type="ARBA" id="ARBA00022840"/>
    </source>
</evidence>
<dbReference type="InterPro" id="IPR000014">
    <property type="entry name" value="PAS"/>
</dbReference>
<feature type="domain" description="Histidine kinase" evidence="9">
    <location>
        <begin position="339"/>
        <end position="556"/>
    </location>
</feature>
<dbReference type="Gene3D" id="3.30.450.20">
    <property type="entry name" value="PAS domain"/>
    <property type="match status" value="1"/>
</dbReference>
<dbReference type="PATRIC" id="fig|1348973.3.peg.1031"/>
<keyword evidence="4 11" id="KW-0808">Transferase</keyword>
<protein>
    <recommendedName>
        <fullName evidence="2">histidine kinase</fullName>
        <ecNumber evidence="2">2.7.13.3</ecNumber>
    </recommendedName>
</protein>
<evidence type="ECO:0000256" key="1">
    <source>
        <dbReference type="ARBA" id="ARBA00000085"/>
    </source>
</evidence>
<dbReference type="GO" id="GO:0005524">
    <property type="term" value="F:ATP binding"/>
    <property type="evidence" value="ECO:0007669"/>
    <property type="project" value="UniProtKB-KW"/>
</dbReference>
<dbReference type="InterPro" id="IPR004358">
    <property type="entry name" value="Sig_transdc_His_kin-like_C"/>
</dbReference>
<dbReference type="InterPro" id="IPR003018">
    <property type="entry name" value="GAF"/>
</dbReference>
<dbReference type="OrthoDB" id="9784397at2"/>
<evidence type="ECO:0000256" key="2">
    <source>
        <dbReference type="ARBA" id="ARBA00012438"/>
    </source>
</evidence>
<dbReference type="SUPFAM" id="SSF55785">
    <property type="entry name" value="PYP-like sensor domain (PAS domain)"/>
    <property type="match status" value="1"/>
</dbReference>
<dbReference type="EMBL" id="JJRY01000003">
    <property type="protein sequence ID" value="KEF39298.1"/>
    <property type="molecule type" value="Genomic_DNA"/>
</dbReference>
<organism evidence="11 12">
    <name type="scientific">Schinkia azotoformans MEV2011</name>
    <dbReference type="NCBI Taxonomy" id="1348973"/>
    <lineage>
        <taxon>Bacteria</taxon>
        <taxon>Bacillati</taxon>
        <taxon>Bacillota</taxon>
        <taxon>Bacilli</taxon>
        <taxon>Bacillales</taxon>
        <taxon>Bacillaceae</taxon>
        <taxon>Calidifontibacillus/Schinkia group</taxon>
        <taxon>Schinkia</taxon>
    </lineage>
</organism>
<gene>
    <name evidence="11" type="ORF">M670_01060</name>
</gene>
<dbReference type="InterPro" id="IPR035965">
    <property type="entry name" value="PAS-like_dom_sf"/>
</dbReference>
<comment type="caution">
    <text evidence="11">The sequence shown here is derived from an EMBL/GenBank/DDBJ whole genome shotgun (WGS) entry which is preliminary data.</text>
</comment>
<name>A0A072NQW0_SCHAZ</name>
<dbReference type="CDD" id="cd00082">
    <property type="entry name" value="HisKA"/>
    <property type="match status" value="1"/>
</dbReference>